<evidence type="ECO:0000313" key="2">
    <source>
        <dbReference type="EMBL" id="ETN37029.1"/>
    </source>
</evidence>
<feature type="compositionally biased region" description="Basic and acidic residues" evidence="1">
    <location>
        <begin position="154"/>
        <end position="170"/>
    </location>
</feature>
<gene>
    <name evidence="2" type="ORF">HMPREF1541_08017</name>
</gene>
<evidence type="ECO:0000256" key="1">
    <source>
        <dbReference type="SAM" id="MobiDB-lite"/>
    </source>
</evidence>
<feature type="compositionally biased region" description="Acidic residues" evidence="1">
    <location>
        <begin position="171"/>
        <end position="185"/>
    </location>
</feature>
<dbReference type="GeneID" id="19975356"/>
<dbReference type="RefSeq" id="XP_008720561.1">
    <property type="nucleotide sequence ID" value="XM_008722339.1"/>
</dbReference>
<evidence type="ECO:0000313" key="3">
    <source>
        <dbReference type="Proteomes" id="UP000030752"/>
    </source>
</evidence>
<dbReference type="Proteomes" id="UP000030752">
    <property type="component" value="Unassembled WGS sequence"/>
</dbReference>
<name>W2RMS7_CYPE1</name>
<dbReference type="AlphaFoldDB" id="W2RMS7"/>
<feature type="compositionally biased region" description="Low complexity" evidence="1">
    <location>
        <begin position="138"/>
        <end position="151"/>
    </location>
</feature>
<dbReference type="VEuPathDB" id="FungiDB:HMPREF1541_08017"/>
<dbReference type="HOGENOM" id="CLU_060775_0_0_1"/>
<protein>
    <submittedName>
        <fullName evidence="2">Uncharacterized protein</fullName>
    </submittedName>
</protein>
<proteinExistence type="predicted"/>
<feature type="region of interest" description="Disordered" evidence="1">
    <location>
        <begin position="35"/>
        <end position="185"/>
    </location>
</feature>
<feature type="compositionally biased region" description="Low complexity" evidence="1">
    <location>
        <begin position="109"/>
        <end position="121"/>
    </location>
</feature>
<reference evidence="2 3" key="1">
    <citation type="submission" date="2013-03" db="EMBL/GenBank/DDBJ databases">
        <title>The Genome Sequence of Phialophora europaea CBS 101466.</title>
        <authorList>
            <consortium name="The Broad Institute Genomics Platform"/>
            <person name="Cuomo C."/>
            <person name="de Hoog S."/>
            <person name="Gorbushina A."/>
            <person name="Walker B."/>
            <person name="Young S.K."/>
            <person name="Zeng Q."/>
            <person name="Gargeya S."/>
            <person name="Fitzgerald M."/>
            <person name="Haas B."/>
            <person name="Abouelleil A."/>
            <person name="Allen A.W."/>
            <person name="Alvarado L."/>
            <person name="Arachchi H.M."/>
            <person name="Berlin A.M."/>
            <person name="Chapman S.B."/>
            <person name="Gainer-Dewar J."/>
            <person name="Goldberg J."/>
            <person name="Griggs A."/>
            <person name="Gujja S."/>
            <person name="Hansen M."/>
            <person name="Howarth C."/>
            <person name="Imamovic A."/>
            <person name="Ireland A."/>
            <person name="Larimer J."/>
            <person name="McCowan C."/>
            <person name="Murphy C."/>
            <person name="Pearson M."/>
            <person name="Poon T.W."/>
            <person name="Priest M."/>
            <person name="Roberts A."/>
            <person name="Saif S."/>
            <person name="Shea T."/>
            <person name="Sisk P."/>
            <person name="Sykes S."/>
            <person name="Wortman J."/>
            <person name="Nusbaum C."/>
            <person name="Birren B."/>
        </authorList>
    </citation>
    <scope>NUCLEOTIDE SEQUENCE [LARGE SCALE GENOMIC DNA]</scope>
    <source>
        <strain evidence="2 3">CBS 101466</strain>
    </source>
</reference>
<dbReference type="InParanoid" id="W2RMS7"/>
<keyword evidence="3" id="KW-1185">Reference proteome</keyword>
<dbReference type="eggNOG" id="ENOG502RAR1">
    <property type="taxonomic scope" value="Eukaryota"/>
</dbReference>
<feature type="compositionally biased region" description="Low complexity" evidence="1">
    <location>
        <begin position="44"/>
        <end position="61"/>
    </location>
</feature>
<dbReference type="STRING" id="1220924.W2RMS7"/>
<dbReference type="OrthoDB" id="5365739at2759"/>
<organism evidence="2 3">
    <name type="scientific">Cyphellophora europaea (strain CBS 101466)</name>
    <name type="common">Phialophora europaea</name>
    <dbReference type="NCBI Taxonomy" id="1220924"/>
    <lineage>
        <taxon>Eukaryota</taxon>
        <taxon>Fungi</taxon>
        <taxon>Dikarya</taxon>
        <taxon>Ascomycota</taxon>
        <taxon>Pezizomycotina</taxon>
        <taxon>Eurotiomycetes</taxon>
        <taxon>Chaetothyriomycetidae</taxon>
        <taxon>Chaetothyriales</taxon>
        <taxon>Cyphellophoraceae</taxon>
        <taxon>Cyphellophora</taxon>
    </lineage>
</organism>
<dbReference type="EMBL" id="KB822724">
    <property type="protein sequence ID" value="ETN37029.1"/>
    <property type="molecule type" value="Genomic_DNA"/>
</dbReference>
<accession>W2RMS7</accession>
<sequence length="379" mass="41001">MMDHLCARCARQALRGPQFPSTSIGTVLARPFSQTSLRFAGPTSSSKSAPDSSSSGSQNEESPSKAVQPQASRGPQVLSRTRPGRESYSGPAFRKVYDPSSAPSVIRKPSGSGSAGAPPGATVLRRSGPPRQTPGQNTPRGPRPNTAARGARPPRRDAKPAKRPSFRDTLPENEDAIASPEDEATEAYFNTLEEAEENEGLPTTALPYSPAEQSAAFLRPDWPDTPLSSAGLSEGVVQKLRFLARDLPHGYWTPKQIAERFLSGGLVRFEDQAHKEQVLGWAEQMEREKYGSEARVSEFSAVADKEADRKGLVDQMARGVYPELEKGQRPLLAGIHRQLRNNETYGGADTAAFVGRIETLIGGVQRAAQQQQKQATAEK</sequence>